<comment type="caution">
    <text evidence="2">The sequence shown here is derived from an EMBL/GenBank/DDBJ whole genome shotgun (WGS) entry which is preliminary data.</text>
</comment>
<dbReference type="RefSeq" id="WP_380114697.1">
    <property type="nucleotide sequence ID" value="NZ_JBHSIU010000011.1"/>
</dbReference>
<dbReference type="Proteomes" id="UP001595912">
    <property type="component" value="Unassembled WGS sequence"/>
</dbReference>
<feature type="region of interest" description="Disordered" evidence="1">
    <location>
        <begin position="67"/>
        <end position="86"/>
    </location>
</feature>
<gene>
    <name evidence="2" type="ORF">ACFPIJ_11450</name>
</gene>
<name>A0ABV9VRX1_9ACTN</name>
<proteinExistence type="predicted"/>
<reference evidence="3" key="1">
    <citation type="journal article" date="2019" name="Int. J. Syst. Evol. Microbiol.">
        <title>The Global Catalogue of Microorganisms (GCM) 10K type strain sequencing project: providing services to taxonomists for standard genome sequencing and annotation.</title>
        <authorList>
            <consortium name="The Broad Institute Genomics Platform"/>
            <consortium name="The Broad Institute Genome Sequencing Center for Infectious Disease"/>
            <person name="Wu L."/>
            <person name="Ma J."/>
        </authorList>
    </citation>
    <scope>NUCLEOTIDE SEQUENCE [LARGE SCALE GENOMIC DNA]</scope>
    <source>
        <strain evidence="3">CGMCC 4.7152</strain>
    </source>
</reference>
<sequence length="86" mass="8808">MVELPGRLLGFGELEDHGQEGVADDPAGGAGCLVGVGLVGFRDDFLDSGPAKPLVRLERVGVRQVPQASGELDGALRRDRGALAGA</sequence>
<accession>A0ABV9VRX1</accession>
<organism evidence="2 3">
    <name type="scientific">Dactylosporangium cerinum</name>
    <dbReference type="NCBI Taxonomy" id="1434730"/>
    <lineage>
        <taxon>Bacteria</taxon>
        <taxon>Bacillati</taxon>
        <taxon>Actinomycetota</taxon>
        <taxon>Actinomycetes</taxon>
        <taxon>Micromonosporales</taxon>
        <taxon>Micromonosporaceae</taxon>
        <taxon>Dactylosporangium</taxon>
    </lineage>
</organism>
<evidence type="ECO:0000313" key="3">
    <source>
        <dbReference type="Proteomes" id="UP001595912"/>
    </source>
</evidence>
<dbReference type="EMBL" id="JBHSIU010000011">
    <property type="protein sequence ID" value="MFC4998449.1"/>
    <property type="molecule type" value="Genomic_DNA"/>
</dbReference>
<feature type="compositionally biased region" description="Basic and acidic residues" evidence="1">
    <location>
        <begin position="74"/>
        <end position="86"/>
    </location>
</feature>
<protein>
    <submittedName>
        <fullName evidence="2">Uncharacterized protein</fullName>
    </submittedName>
</protein>
<keyword evidence="3" id="KW-1185">Reference proteome</keyword>
<evidence type="ECO:0000313" key="2">
    <source>
        <dbReference type="EMBL" id="MFC4998449.1"/>
    </source>
</evidence>
<evidence type="ECO:0000256" key="1">
    <source>
        <dbReference type="SAM" id="MobiDB-lite"/>
    </source>
</evidence>